<protein>
    <recommendedName>
        <fullName evidence="5">Sas10 C-terminal domain-containing protein</fullName>
    </recommendedName>
</protein>
<feature type="domain" description="Sas10 C-terminal" evidence="5">
    <location>
        <begin position="332"/>
        <end position="405"/>
    </location>
</feature>
<dbReference type="Pfam" id="PF09368">
    <property type="entry name" value="Sas10"/>
    <property type="match status" value="1"/>
</dbReference>
<comment type="subcellular location">
    <subcellularLocation>
        <location evidence="1">Nucleus</location>
    </subcellularLocation>
</comment>
<feature type="region of interest" description="Disordered" evidence="4">
    <location>
        <begin position="1"/>
        <end position="20"/>
    </location>
</feature>
<evidence type="ECO:0000256" key="3">
    <source>
        <dbReference type="ARBA" id="ARBA00023242"/>
    </source>
</evidence>
<dbReference type="OrthoDB" id="1924577at2759"/>
<keyword evidence="3" id="KW-0539">Nucleus</keyword>
<keyword evidence="7" id="KW-1185">Reference proteome</keyword>
<feature type="compositionally biased region" description="Basic residues" evidence="4">
    <location>
        <begin position="350"/>
        <end position="367"/>
    </location>
</feature>
<dbReference type="GO" id="GO:0032040">
    <property type="term" value="C:small-subunit processome"/>
    <property type="evidence" value="ECO:0007669"/>
    <property type="project" value="TreeGrafter"/>
</dbReference>
<dbReference type="InterPro" id="IPR018972">
    <property type="entry name" value="Sas10_C_dom"/>
</dbReference>
<dbReference type="Proteomes" id="UP001152747">
    <property type="component" value="Unassembled WGS sequence"/>
</dbReference>
<organism evidence="6 7">
    <name type="scientific">Caenorhabditis angaria</name>
    <dbReference type="NCBI Taxonomy" id="860376"/>
    <lineage>
        <taxon>Eukaryota</taxon>
        <taxon>Metazoa</taxon>
        <taxon>Ecdysozoa</taxon>
        <taxon>Nematoda</taxon>
        <taxon>Chromadorea</taxon>
        <taxon>Rhabditida</taxon>
        <taxon>Rhabditina</taxon>
        <taxon>Rhabditomorpha</taxon>
        <taxon>Rhabditoidea</taxon>
        <taxon>Rhabditidae</taxon>
        <taxon>Peloderinae</taxon>
        <taxon>Caenorhabditis</taxon>
    </lineage>
</organism>
<sequence>MSRRSGKASAHISHEDNNEELIDEINSFHAKDREIKAGTIYKKRKFDRPEELLSVEAEASDSSDNDDGSDFDDEDMNDITDNKWGKKRKDFYGTGFVDKDWGGMREEEMEDAQLEEEDALTRQKLLDKSTAVIADLFDDDDEEEDDQNDQSVQVSTALEFNETNAKKKNKKTLKLLEQYEARKRIFDLVVKPLDGIINELPEKSALKSQLVYVAQTYAAYLMNVAYLLKLRAEQFNREKLEDPLIDLHPVVESLKKLHKRIAECEDFLHTNSEYLDELKSMVDEENKEKLSELCEKVGNVGLSRKKIANKELEKESVEEKPLNYTTMDGDSESKRKANEKIAKNKEYHDKRGKKKATISKTKNRKKVRAIEKRVKSQIGNVRREMQKYSGETGGIRASTIKSTKLIA</sequence>
<evidence type="ECO:0000256" key="4">
    <source>
        <dbReference type="SAM" id="MobiDB-lite"/>
    </source>
</evidence>
<accession>A0A9P1MVL8</accession>
<dbReference type="EMBL" id="CANHGI010000002">
    <property type="protein sequence ID" value="CAI5441352.1"/>
    <property type="molecule type" value="Genomic_DNA"/>
</dbReference>
<feature type="region of interest" description="Disordered" evidence="4">
    <location>
        <begin position="323"/>
        <end position="369"/>
    </location>
</feature>
<evidence type="ECO:0000256" key="1">
    <source>
        <dbReference type="ARBA" id="ARBA00004123"/>
    </source>
</evidence>
<comment type="caution">
    <text evidence="6">The sequence shown here is derived from an EMBL/GenBank/DDBJ whole genome shotgun (WGS) entry which is preliminary data.</text>
</comment>
<evidence type="ECO:0000313" key="6">
    <source>
        <dbReference type="EMBL" id="CAI5441352.1"/>
    </source>
</evidence>
<gene>
    <name evidence="6" type="ORF">CAMP_LOCUS3989</name>
</gene>
<reference evidence="6" key="1">
    <citation type="submission" date="2022-11" db="EMBL/GenBank/DDBJ databases">
        <authorList>
            <person name="Kikuchi T."/>
        </authorList>
    </citation>
    <scope>NUCLEOTIDE SEQUENCE</scope>
    <source>
        <strain evidence="6">PS1010</strain>
    </source>
</reference>
<comment type="similarity">
    <text evidence="2">Belongs to the SAS10 family.</text>
</comment>
<evidence type="ECO:0000259" key="5">
    <source>
        <dbReference type="Pfam" id="PF09368"/>
    </source>
</evidence>
<feature type="compositionally biased region" description="Acidic residues" evidence="4">
    <location>
        <begin position="58"/>
        <end position="78"/>
    </location>
</feature>
<dbReference type="PANTHER" id="PTHR13237">
    <property type="entry name" value="SOMETHING ABOUT SILENCING PROTEIN 10-RELATED"/>
    <property type="match status" value="1"/>
</dbReference>
<feature type="region of interest" description="Disordered" evidence="4">
    <location>
        <begin position="52"/>
        <end position="89"/>
    </location>
</feature>
<evidence type="ECO:0000256" key="2">
    <source>
        <dbReference type="ARBA" id="ARBA00010979"/>
    </source>
</evidence>
<feature type="compositionally biased region" description="Basic and acidic residues" evidence="4">
    <location>
        <begin position="331"/>
        <end position="349"/>
    </location>
</feature>
<dbReference type="PANTHER" id="PTHR13237:SF8">
    <property type="entry name" value="SOMETHING ABOUT SILENCING PROTEIN 10"/>
    <property type="match status" value="1"/>
</dbReference>
<dbReference type="AlphaFoldDB" id="A0A9P1MVL8"/>
<proteinExistence type="inferred from homology"/>
<evidence type="ECO:0000313" key="7">
    <source>
        <dbReference type="Proteomes" id="UP001152747"/>
    </source>
</evidence>
<dbReference type="GO" id="GO:0000462">
    <property type="term" value="P:maturation of SSU-rRNA from tricistronic rRNA transcript (SSU-rRNA, 5.8S rRNA, LSU-rRNA)"/>
    <property type="evidence" value="ECO:0007669"/>
    <property type="project" value="TreeGrafter"/>
</dbReference>
<name>A0A9P1MVL8_9PELO</name>